<keyword evidence="3" id="KW-0378">Hydrolase</keyword>
<evidence type="ECO:0000256" key="3">
    <source>
        <dbReference type="ARBA" id="ARBA00022801"/>
    </source>
</evidence>
<protein>
    <submittedName>
        <fullName evidence="7">Aminopeptidase P family protein</fullName>
    </submittedName>
</protein>
<dbReference type="InterPro" id="IPR000587">
    <property type="entry name" value="Creatinase_N"/>
</dbReference>
<dbReference type="GO" id="GO:0005737">
    <property type="term" value="C:cytoplasm"/>
    <property type="evidence" value="ECO:0007669"/>
    <property type="project" value="UniProtKB-ARBA"/>
</dbReference>
<dbReference type="Pfam" id="PF00557">
    <property type="entry name" value="Peptidase_M24"/>
    <property type="match status" value="1"/>
</dbReference>
<accession>A0A437S7X0</accession>
<dbReference type="OrthoDB" id="9806388at2"/>
<evidence type="ECO:0000313" key="8">
    <source>
        <dbReference type="Proteomes" id="UP000288812"/>
    </source>
</evidence>
<feature type="domain" description="Creatinase N-terminal" evidence="5">
    <location>
        <begin position="3"/>
        <end position="128"/>
    </location>
</feature>
<name>A0A437S7X0_9FIRM</name>
<dbReference type="Proteomes" id="UP000288812">
    <property type="component" value="Unassembled WGS sequence"/>
</dbReference>
<dbReference type="Pfam" id="PF16189">
    <property type="entry name" value="Creatinase_N_2"/>
    <property type="match status" value="1"/>
</dbReference>
<dbReference type="InterPro" id="IPR032416">
    <property type="entry name" value="Peptidase_M24_C"/>
</dbReference>
<comment type="similarity">
    <text evidence="1">Belongs to the peptidase M24B family.</text>
</comment>
<reference evidence="7 8" key="1">
    <citation type="submission" date="2018-11" db="EMBL/GenBank/DDBJ databases">
        <title>Genome sequencing and assembly of Anaerosphaera sp. nov., GS7-6-2.</title>
        <authorList>
            <person name="Rettenmaier R."/>
            <person name="Liebl W."/>
            <person name="Zverlov V."/>
        </authorList>
    </citation>
    <scope>NUCLEOTIDE SEQUENCE [LARGE SCALE GENOMIC DNA]</scope>
    <source>
        <strain evidence="7 8">GS7-6-2</strain>
    </source>
</reference>
<evidence type="ECO:0000256" key="2">
    <source>
        <dbReference type="ARBA" id="ARBA00022723"/>
    </source>
</evidence>
<evidence type="ECO:0000259" key="6">
    <source>
        <dbReference type="Pfam" id="PF16188"/>
    </source>
</evidence>
<feature type="domain" description="Peptidase M24 C-terminal" evidence="6">
    <location>
        <begin position="526"/>
        <end position="584"/>
    </location>
</feature>
<evidence type="ECO:0000313" key="7">
    <source>
        <dbReference type="EMBL" id="RVU55180.1"/>
    </source>
</evidence>
<feature type="domain" description="Peptidase M24" evidence="4">
    <location>
        <begin position="305"/>
        <end position="515"/>
    </location>
</feature>
<evidence type="ECO:0000259" key="4">
    <source>
        <dbReference type="Pfam" id="PF00557"/>
    </source>
</evidence>
<dbReference type="SUPFAM" id="SSF53092">
    <property type="entry name" value="Creatinase/prolidase N-terminal domain"/>
    <property type="match status" value="1"/>
</dbReference>
<keyword evidence="2" id="KW-0479">Metal-binding</keyword>
<dbReference type="SUPFAM" id="SSF55920">
    <property type="entry name" value="Creatinase/aminopeptidase"/>
    <property type="match status" value="1"/>
</dbReference>
<dbReference type="InterPro" id="IPR050422">
    <property type="entry name" value="X-Pro_aminopeptidase_P"/>
</dbReference>
<dbReference type="InterPro" id="IPR033740">
    <property type="entry name" value="Pept_M24B"/>
</dbReference>
<dbReference type="CDD" id="cd01085">
    <property type="entry name" value="APP"/>
    <property type="match status" value="1"/>
</dbReference>
<dbReference type="FunFam" id="3.90.230.10:FF:000009">
    <property type="entry name" value="xaa-Pro aminopeptidase 2"/>
    <property type="match status" value="1"/>
</dbReference>
<keyword evidence="8" id="KW-1185">Reference proteome</keyword>
<dbReference type="GO" id="GO:0046872">
    <property type="term" value="F:metal ion binding"/>
    <property type="evidence" value="ECO:0007669"/>
    <property type="project" value="UniProtKB-KW"/>
</dbReference>
<dbReference type="Pfam" id="PF16188">
    <property type="entry name" value="Peptidase_M24_C"/>
    <property type="match status" value="1"/>
</dbReference>
<keyword evidence="7" id="KW-0645">Protease</keyword>
<dbReference type="InterPro" id="IPR029149">
    <property type="entry name" value="Creatin/AminoP/Spt16_N"/>
</dbReference>
<dbReference type="GO" id="GO:0070006">
    <property type="term" value="F:metalloaminopeptidase activity"/>
    <property type="evidence" value="ECO:0007669"/>
    <property type="project" value="InterPro"/>
</dbReference>
<dbReference type="RefSeq" id="WP_127723538.1">
    <property type="nucleotide sequence ID" value="NZ_RLIH01000003.1"/>
</dbReference>
<comment type="caution">
    <text evidence="7">The sequence shown here is derived from an EMBL/GenBank/DDBJ whole genome shotgun (WGS) entry which is preliminary data.</text>
</comment>
<proteinExistence type="inferred from homology"/>
<gene>
    <name evidence="7" type="ORF">EF514_02600</name>
</gene>
<dbReference type="AlphaFoldDB" id="A0A437S7X0"/>
<dbReference type="Gene3D" id="3.90.230.10">
    <property type="entry name" value="Creatinase/methionine aminopeptidase superfamily"/>
    <property type="match status" value="1"/>
</dbReference>
<organism evidence="7 8">
    <name type="scientific">Anaerosphaera multitolerans</name>
    <dbReference type="NCBI Taxonomy" id="2487351"/>
    <lineage>
        <taxon>Bacteria</taxon>
        <taxon>Bacillati</taxon>
        <taxon>Bacillota</taxon>
        <taxon>Tissierellia</taxon>
        <taxon>Tissierellales</taxon>
        <taxon>Peptoniphilaceae</taxon>
        <taxon>Anaerosphaera</taxon>
    </lineage>
</organism>
<evidence type="ECO:0000259" key="5">
    <source>
        <dbReference type="Pfam" id="PF01321"/>
    </source>
</evidence>
<dbReference type="EMBL" id="RLIH01000003">
    <property type="protein sequence ID" value="RVU55180.1"/>
    <property type="molecule type" value="Genomic_DNA"/>
</dbReference>
<dbReference type="Gene3D" id="3.40.350.10">
    <property type="entry name" value="Creatinase/prolidase N-terminal domain"/>
    <property type="match status" value="2"/>
</dbReference>
<dbReference type="Pfam" id="PF01321">
    <property type="entry name" value="Creatinase_N"/>
    <property type="match status" value="1"/>
</dbReference>
<dbReference type="InterPro" id="IPR036005">
    <property type="entry name" value="Creatinase/aminopeptidase-like"/>
</dbReference>
<evidence type="ECO:0000256" key="1">
    <source>
        <dbReference type="ARBA" id="ARBA00008766"/>
    </source>
</evidence>
<dbReference type="FunFam" id="3.40.350.10:FF:000003">
    <property type="entry name" value="Xaa-pro aminopeptidase P"/>
    <property type="match status" value="1"/>
</dbReference>
<dbReference type="PANTHER" id="PTHR43763:SF6">
    <property type="entry name" value="XAA-PRO AMINOPEPTIDASE 1"/>
    <property type="match status" value="1"/>
</dbReference>
<dbReference type="InterPro" id="IPR000994">
    <property type="entry name" value="Pept_M24"/>
</dbReference>
<dbReference type="PANTHER" id="PTHR43763">
    <property type="entry name" value="XAA-PRO AMINOPEPTIDASE 1"/>
    <property type="match status" value="1"/>
</dbReference>
<sequence length="587" mass="68229">MILQRLRSEMKKENIDCYIIPTSDPHGSEYLHNHFKEREFITNFTGSAGTAVVTENQAFLWTDGRYFIQAESEIKESGFKLMKMGIEGTPTYIEWLSENLKSNDLVGLNGEYFMVKSYEKLKHTLEEKSIFIKDIDLIDNIWENRPELPNGKVYIHDFKFNGKSSLEKISLIRNKLNYYNANITVISSLDDIAWTLNIRGSDIKYCPFVYSYLIIEEESVVLFINKEKLEQKTYEYLNKICYIYEYDEIFNYLGKYNNKKFYIDKNKVSVKLFGSINNSNNFVYGNNITEDLKSIKNAVELENQKNAYIKDGVALTKFIYWLKNTVKLKKINEYDAALKLQEFRKQQKYYIEDSFETISAYGKNGAMMHYSANNENSLIIEERGFLLVDSGGQYLDGTTDITRTIVMGSLTEEEIEDFTYTLKSHFMLSTCKFLKGTSGRDLDILARYNLWKNNLDYKSGTGHGVGYFLNVHESPPSISPRSTEKSLEPGMIVTNEPGVYKEGKYGIRIENVYEIVEDTTVGNDVFYKFNVLSFAPIDIEAIDMKLLDNYEIAALNDYHKKVYEKISPSLNSDERKWLYNVTRELIR</sequence>
<keyword evidence="7" id="KW-0031">Aminopeptidase</keyword>